<organism evidence="3 4">
    <name type="scientific">Dorcoceras hygrometricum</name>
    <dbReference type="NCBI Taxonomy" id="472368"/>
    <lineage>
        <taxon>Eukaryota</taxon>
        <taxon>Viridiplantae</taxon>
        <taxon>Streptophyta</taxon>
        <taxon>Embryophyta</taxon>
        <taxon>Tracheophyta</taxon>
        <taxon>Spermatophyta</taxon>
        <taxon>Magnoliopsida</taxon>
        <taxon>eudicotyledons</taxon>
        <taxon>Gunneridae</taxon>
        <taxon>Pentapetalae</taxon>
        <taxon>asterids</taxon>
        <taxon>lamiids</taxon>
        <taxon>Lamiales</taxon>
        <taxon>Gesneriaceae</taxon>
        <taxon>Didymocarpoideae</taxon>
        <taxon>Trichosporeae</taxon>
        <taxon>Loxocarpinae</taxon>
        <taxon>Dorcoceras</taxon>
    </lineage>
</organism>
<keyword evidence="2" id="KW-0732">Signal</keyword>
<evidence type="ECO:0000313" key="4">
    <source>
        <dbReference type="Proteomes" id="UP000250235"/>
    </source>
</evidence>
<accession>A0A2Z7B9M1</accession>
<proteinExistence type="predicted"/>
<feature type="compositionally biased region" description="Low complexity" evidence="1">
    <location>
        <begin position="106"/>
        <end position="115"/>
    </location>
</feature>
<dbReference type="EMBL" id="KV007779">
    <property type="protein sequence ID" value="KZV30910.1"/>
    <property type="molecule type" value="Genomic_DNA"/>
</dbReference>
<protein>
    <submittedName>
        <fullName evidence="3">WPP domain-associated protein</fullName>
    </submittedName>
</protein>
<feature type="region of interest" description="Disordered" evidence="1">
    <location>
        <begin position="100"/>
        <end position="127"/>
    </location>
</feature>
<name>A0A2Z7B9M1_9LAMI</name>
<gene>
    <name evidence="3" type="ORF">F511_33445</name>
</gene>
<evidence type="ECO:0000313" key="3">
    <source>
        <dbReference type="EMBL" id="KZV30910.1"/>
    </source>
</evidence>
<keyword evidence="4" id="KW-1185">Reference proteome</keyword>
<dbReference type="Proteomes" id="UP000250235">
    <property type="component" value="Unassembled WGS sequence"/>
</dbReference>
<dbReference type="AlphaFoldDB" id="A0A2Z7B9M1"/>
<evidence type="ECO:0000256" key="1">
    <source>
        <dbReference type="SAM" id="MobiDB-lite"/>
    </source>
</evidence>
<reference evidence="3 4" key="1">
    <citation type="journal article" date="2015" name="Proc. Natl. Acad. Sci. U.S.A.">
        <title>The resurrection genome of Boea hygrometrica: A blueprint for survival of dehydration.</title>
        <authorList>
            <person name="Xiao L."/>
            <person name="Yang G."/>
            <person name="Zhang L."/>
            <person name="Yang X."/>
            <person name="Zhao S."/>
            <person name="Ji Z."/>
            <person name="Zhou Q."/>
            <person name="Hu M."/>
            <person name="Wang Y."/>
            <person name="Chen M."/>
            <person name="Xu Y."/>
            <person name="Jin H."/>
            <person name="Xiao X."/>
            <person name="Hu G."/>
            <person name="Bao F."/>
            <person name="Hu Y."/>
            <person name="Wan P."/>
            <person name="Li L."/>
            <person name="Deng X."/>
            <person name="Kuang T."/>
            <person name="Xiang C."/>
            <person name="Zhu J.K."/>
            <person name="Oliver M.J."/>
            <person name="He Y."/>
        </authorList>
    </citation>
    <scope>NUCLEOTIDE SEQUENCE [LARGE SCALE GENOMIC DNA]</scope>
    <source>
        <strain evidence="4">cv. XS01</strain>
    </source>
</reference>
<feature type="signal peptide" evidence="2">
    <location>
        <begin position="1"/>
        <end position="24"/>
    </location>
</feature>
<evidence type="ECO:0000256" key="2">
    <source>
        <dbReference type="SAM" id="SignalP"/>
    </source>
</evidence>
<feature type="compositionally biased region" description="Low complexity" evidence="1">
    <location>
        <begin position="282"/>
        <end position="292"/>
    </location>
</feature>
<feature type="region of interest" description="Disordered" evidence="1">
    <location>
        <begin position="282"/>
        <end position="304"/>
    </location>
</feature>
<feature type="chain" id="PRO_5016406474" evidence="2">
    <location>
        <begin position="25"/>
        <end position="347"/>
    </location>
</feature>
<sequence length="347" mass="37163">MATANSFFLLALQLVVFFFEHSPAEFAIPVPAGSSFLFSACSWLSSFQLVYYAPAGSTWPPPDYEQLIQLWTICQNRSISTDGFSSSRLAGNNFPAARGGGGGGAQRAAAALSDGFGSGPTGPGPTDEHSFHLHHRDSTVTPIADQIGPIDSVSKTECYDLKNHFSEPHCKMTSVDLLGSRTPKILFLVVTICLQLIVQSLVMKSLRLDFPTTGLDQTMSYQLIQTTSFAMHPRLVEYNAEALVWMYCSFLLLSPLYVLTSSLLLPVLVSAPAAPKLAAPSSHNLTPSASSLAPPPTAASCRDQTCSDQLDGEFPSVLNSSVLLVQADEGVLIPVVDLIDDLPPPTV</sequence>